<sequence>MLCRRNRGGDFSRCAVQDEHLGCSSQAGPIDTCWCEENSTHYSFLYHFTAIRSAHEGFWYCRKYCRSSDGGLFGLHMDYHRECRHVRINDRYFSRYSLSGALILADPETDLISTTTKDESATTTGMMEYIFNVTVTS</sequence>
<gene>
    <name evidence="1" type="ORF">V1264_017929</name>
</gene>
<accession>A0AAN9BNK9</accession>
<dbReference type="AlphaFoldDB" id="A0AAN9BNK9"/>
<evidence type="ECO:0000313" key="2">
    <source>
        <dbReference type="Proteomes" id="UP001374579"/>
    </source>
</evidence>
<proteinExistence type="predicted"/>
<dbReference type="Proteomes" id="UP001374579">
    <property type="component" value="Unassembled WGS sequence"/>
</dbReference>
<comment type="caution">
    <text evidence="1">The sequence shown here is derived from an EMBL/GenBank/DDBJ whole genome shotgun (WGS) entry which is preliminary data.</text>
</comment>
<protein>
    <submittedName>
        <fullName evidence="1">Uncharacterized protein</fullName>
    </submittedName>
</protein>
<organism evidence="1 2">
    <name type="scientific">Littorina saxatilis</name>
    <dbReference type="NCBI Taxonomy" id="31220"/>
    <lineage>
        <taxon>Eukaryota</taxon>
        <taxon>Metazoa</taxon>
        <taxon>Spiralia</taxon>
        <taxon>Lophotrochozoa</taxon>
        <taxon>Mollusca</taxon>
        <taxon>Gastropoda</taxon>
        <taxon>Caenogastropoda</taxon>
        <taxon>Littorinimorpha</taxon>
        <taxon>Littorinoidea</taxon>
        <taxon>Littorinidae</taxon>
        <taxon>Littorina</taxon>
    </lineage>
</organism>
<name>A0AAN9BNK9_9CAEN</name>
<reference evidence="1 2" key="1">
    <citation type="submission" date="2024-02" db="EMBL/GenBank/DDBJ databases">
        <title>Chromosome-scale genome assembly of the rough periwinkle Littorina saxatilis.</title>
        <authorList>
            <person name="De Jode A."/>
            <person name="Faria R."/>
            <person name="Formenti G."/>
            <person name="Sims Y."/>
            <person name="Smith T.P."/>
            <person name="Tracey A."/>
            <person name="Wood J.M.D."/>
            <person name="Zagrodzka Z.B."/>
            <person name="Johannesson K."/>
            <person name="Butlin R.K."/>
            <person name="Leder E.H."/>
        </authorList>
    </citation>
    <scope>NUCLEOTIDE SEQUENCE [LARGE SCALE GENOMIC DNA]</scope>
    <source>
        <strain evidence="1">Snail1</strain>
        <tissue evidence="1">Muscle</tissue>
    </source>
</reference>
<keyword evidence="2" id="KW-1185">Reference proteome</keyword>
<dbReference type="EMBL" id="JBAMIC010000007">
    <property type="protein sequence ID" value="KAK7106705.1"/>
    <property type="molecule type" value="Genomic_DNA"/>
</dbReference>
<evidence type="ECO:0000313" key="1">
    <source>
        <dbReference type="EMBL" id="KAK7106705.1"/>
    </source>
</evidence>